<keyword evidence="7 9" id="KW-1133">Transmembrane helix</keyword>
<evidence type="ECO:0000256" key="2">
    <source>
        <dbReference type="ARBA" id="ARBA00014213"/>
    </source>
</evidence>
<evidence type="ECO:0000256" key="5">
    <source>
        <dbReference type="ARBA" id="ARBA00022519"/>
    </source>
</evidence>
<name>A0A6M4H5M1_9PROT</name>
<dbReference type="GO" id="GO:0015920">
    <property type="term" value="P:lipopolysaccharide transport"/>
    <property type="evidence" value="ECO:0007669"/>
    <property type="project" value="TreeGrafter"/>
</dbReference>
<dbReference type="Pfam" id="PF03739">
    <property type="entry name" value="LptF_LptG"/>
    <property type="match status" value="1"/>
</dbReference>
<proteinExistence type="predicted"/>
<organism evidence="10 11">
    <name type="scientific">Usitatibacter palustris</name>
    <dbReference type="NCBI Taxonomy" id="2732487"/>
    <lineage>
        <taxon>Bacteria</taxon>
        <taxon>Pseudomonadati</taxon>
        <taxon>Pseudomonadota</taxon>
        <taxon>Betaproteobacteria</taxon>
        <taxon>Nitrosomonadales</taxon>
        <taxon>Usitatibacteraceae</taxon>
        <taxon>Usitatibacter</taxon>
    </lineage>
</organism>
<dbReference type="FunCoup" id="A0A6M4H5M1">
    <property type="interactions" value="177"/>
</dbReference>
<evidence type="ECO:0000256" key="7">
    <source>
        <dbReference type="ARBA" id="ARBA00022989"/>
    </source>
</evidence>
<dbReference type="GO" id="GO:0055085">
    <property type="term" value="P:transmembrane transport"/>
    <property type="evidence" value="ECO:0007669"/>
    <property type="project" value="InterPro"/>
</dbReference>
<evidence type="ECO:0000313" key="11">
    <source>
        <dbReference type="Proteomes" id="UP000503096"/>
    </source>
</evidence>
<accession>A0A6M4H5M1</accession>
<dbReference type="NCBIfam" id="TIGR04407">
    <property type="entry name" value="LptF_YjgP"/>
    <property type="match status" value="1"/>
</dbReference>
<keyword evidence="8 9" id="KW-0472">Membrane</keyword>
<feature type="transmembrane region" description="Helical" evidence="9">
    <location>
        <begin position="47"/>
        <end position="74"/>
    </location>
</feature>
<evidence type="ECO:0000313" key="10">
    <source>
        <dbReference type="EMBL" id="QJR14592.1"/>
    </source>
</evidence>
<reference evidence="10 11" key="1">
    <citation type="submission" date="2020-04" db="EMBL/GenBank/DDBJ databases">
        <title>Usitatibacter rugosus gen. nov., sp. nov. and Usitatibacter palustris sp. nov., novel members of Usitatibacteraceae fam. nov. within the order Nitrosomonadales isolated from soil.</title>
        <authorList>
            <person name="Huber K.J."/>
            <person name="Neumann-Schaal M."/>
            <person name="Geppert A."/>
            <person name="Luckner M."/>
            <person name="Wanner G."/>
            <person name="Overmann J."/>
        </authorList>
    </citation>
    <scope>NUCLEOTIDE SEQUENCE [LARGE SCALE GENOMIC DNA]</scope>
    <source>
        <strain evidence="10 11">Swamp67</strain>
    </source>
</reference>
<dbReference type="AlphaFoldDB" id="A0A6M4H5M1"/>
<dbReference type="KEGG" id="upl:DSM104440_01393"/>
<evidence type="ECO:0000256" key="9">
    <source>
        <dbReference type="SAM" id="Phobius"/>
    </source>
</evidence>
<keyword evidence="6 9" id="KW-0812">Transmembrane</keyword>
<feature type="transmembrane region" description="Helical" evidence="9">
    <location>
        <begin position="95"/>
        <end position="120"/>
    </location>
</feature>
<evidence type="ECO:0000256" key="3">
    <source>
        <dbReference type="ARBA" id="ARBA00022448"/>
    </source>
</evidence>
<comment type="subcellular location">
    <subcellularLocation>
        <location evidence="1">Cell inner membrane</location>
        <topology evidence="1">Multi-pass membrane protein</topology>
    </subcellularLocation>
</comment>
<dbReference type="PANTHER" id="PTHR33529">
    <property type="entry name" value="SLR0882 PROTEIN-RELATED"/>
    <property type="match status" value="1"/>
</dbReference>
<evidence type="ECO:0000256" key="8">
    <source>
        <dbReference type="ARBA" id="ARBA00023136"/>
    </source>
</evidence>
<dbReference type="EMBL" id="CP053073">
    <property type="protein sequence ID" value="QJR14592.1"/>
    <property type="molecule type" value="Genomic_DNA"/>
</dbReference>
<protein>
    <recommendedName>
        <fullName evidence="2">Lipopolysaccharide export system permease protein LptF</fullName>
    </recommendedName>
</protein>
<dbReference type="GO" id="GO:0043190">
    <property type="term" value="C:ATP-binding cassette (ABC) transporter complex"/>
    <property type="evidence" value="ECO:0007669"/>
    <property type="project" value="InterPro"/>
</dbReference>
<dbReference type="RefSeq" id="WP_171161330.1">
    <property type="nucleotide sequence ID" value="NZ_CP053073.1"/>
</dbReference>
<dbReference type="InterPro" id="IPR030922">
    <property type="entry name" value="LptF"/>
</dbReference>
<feature type="transmembrane region" description="Helical" evidence="9">
    <location>
        <begin position="269"/>
        <end position="289"/>
    </location>
</feature>
<evidence type="ECO:0000256" key="4">
    <source>
        <dbReference type="ARBA" id="ARBA00022475"/>
    </source>
</evidence>
<keyword evidence="5" id="KW-0997">Cell inner membrane</keyword>
<keyword evidence="4" id="KW-1003">Cell membrane</keyword>
<dbReference type="PANTHER" id="PTHR33529:SF7">
    <property type="entry name" value="LIPOPOLYSACCHARIDE EXPORT SYSTEM PERMEASE PROTEIN LPTF"/>
    <property type="match status" value="1"/>
</dbReference>
<dbReference type="Proteomes" id="UP000503096">
    <property type="component" value="Chromosome"/>
</dbReference>
<evidence type="ECO:0000256" key="6">
    <source>
        <dbReference type="ARBA" id="ARBA00022692"/>
    </source>
</evidence>
<dbReference type="InParanoid" id="A0A6M4H5M1"/>
<feature type="transmembrane region" description="Helical" evidence="9">
    <location>
        <begin position="12"/>
        <end position="35"/>
    </location>
</feature>
<gene>
    <name evidence="10" type="primary">lptF</name>
    <name evidence="10" type="ORF">DSM104440_01393</name>
</gene>
<keyword evidence="3" id="KW-0813">Transport</keyword>
<feature type="transmembrane region" description="Helical" evidence="9">
    <location>
        <begin position="296"/>
        <end position="318"/>
    </location>
</feature>
<keyword evidence="11" id="KW-1185">Reference proteome</keyword>
<evidence type="ECO:0000256" key="1">
    <source>
        <dbReference type="ARBA" id="ARBA00004429"/>
    </source>
</evidence>
<dbReference type="InterPro" id="IPR005495">
    <property type="entry name" value="LptG/LptF_permease"/>
</dbReference>
<feature type="transmembrane region" description="Helical" evidence="9">
    <location>
        <begin position="324"/>
        <end position="345"/>
    </location>
</feature>
<sequence>MIFQRSLIREFSLVAMAVVGVLLAIILTRLLILLLGKAATGDVLPEAVFGLIAFGILNYLPVLLGIAVFAAVLLTLSRSYRDSEMTVWFTSGLSLAAWVTPVLQFCLPVALVCALLSFAVSPWSQAQSVEYQRLLLSRDEVAGVTPGVFRESRNSERVFFVDKLSADDAEVNNVFVQSTERDRMGVMVAERGFLETAENGDRFVVLLKGRRYEGTPGTLDYRTVDFDRYAIRIEAKEAKREAPTNKQKSTLDLFDDPTPPHAAELHWRFATPLAVVIMGLFAIPLAFVNPRSGRSWNLLLAVLVYALYSNLLSIFQAWTAQGKIPVWLGLWPVHGAMVLILLILFSRQLFSFHKLILGR</sequence>